<feature type="compositionally biased region" description="Polar residues" evidence="1">
    <location>
        <begin position="7"/>
        <end position="19"/>
    </location>
</feature>
<feature type="compositionally biased region" description="Basic and acidic residues" evidence="1">
    <location>
        <begin position="20"/>
        <end position="30"/>
    </location>
</feature>
<proteinExistence type="predicted"/>
<protein>
    <submittedName>
        <fullName evidence="2">Uncharacterized protein</fullName>
    </submittedName>
</protein>
<comment type="caution">
    <text evidence="2">The sequence shown here is derived from an EMBL/GenBank/DDBJ whole genome shotgun (WGS) entry which is preliminary data.</text>
</comment>
<dbReference type="AlphaFoldDB" id="A0A3M0L7I3"/>
<sequence length="89" mass="10125">MRRITHPLTQLDNQESTQQQKEERSPERRVGTPGEKAIYLAEAMVVALKPLVQQGKGDSSLKCFNCGKSGRFKAQSKNNSDIYWFPEKL</sequence>
<evidence type="ECO:0000313" key="3">
    <source>
        <dbReference type="Proteomes" id="UP000269221"/>
    </source>
</evidence>
<gene>
    <name evidence="2" type="ORF">DUI87_00799</name>
</gene>
<keyword evidence="3" id="KW-1185">Reference proteome</keyword>
<organism evidence="2 3">
    <name type="scientific">Hirundo rustica rustica</name>
    <dbReference type="NCBI Taxonomy" id="333673"/>
    <lineage>
        <taxon>Eukaryota</taxon>
        <taxon>Metazoa</taxon>
        <taxon>Chordata</taxon>
        <taxon>Craniata</taxon>
        <taxon>Vertebrata</taxon>
        <taxon>Euteleostomi</taxon>
        <taxon>Archelosauria</taxon>
        <taxon>Archosauria</taxon>
        <taxon>Dinosauria</taxon>
        <taxon>Saurischia</taxon>
        <taxon>Theropoda</taxon>
        <taxon>Coelurosauria</taxon>
        <taxon>Aves</taxon>
        <taxon>Neognathae</taxon>
        <taxon>Neoaves</taxon>
        <taxon>Telluraves</taxon>
        <taxon>Australaves</taxon>
        <taxon>Passeriformes</taxon>
        <taxon>Sylvioidea</taxon>
        <taxon>Hirundinidae</taxon>
        <taxon>Hirundo</taxon>
    </lineage>
</organism>
<dbReference type="Proteomes" id="UP000269221">
    <property type="component" value="Unassembled WGS sequence"/>
</dbReference>
<accession>A0A3M0L7I3</accession>
<dbReference type="EMBL" id="QRBI01000093">
    <property type="protein sequence ID" value="RMC19954.1"/>
    <property type="molecule type" value="Genomic_DNA"/>
</dbReference>
<evidence type="ECO:0000313" key="2">
    <source>
        <dbReference type="EMBL" id="RMC19954.1"/>
    </source>
</evidence>
<evidence type="ECO:0000256" key="1">
    <source>
        <dbReference type="SAM" id="MobiDB-lite"/>
    </source>
</evidence>
<reference evidence="2 3" key="1">
    <citation type="submission" date="2018-07" db="EMBL/GenBank/DDBJ databases">
        <title>A high quality draft genome assembly of the barn swallow (H. rustica rustica).</title>
        <authorList>
            <person name="Formenti G."/>
            <person name="Chiara M."/>
            <person name="Poveda L."/>
            <person name="Francoijs K.-J."/>
            <person name="Bonisoli-Alquati A."/>
            <person name="Canova L."/>
            <person name="Gianfranceschi L."/>
            <person name="Horner D.S."/>
            <person name="Saino N."/>
        </authorList>
    </citation>
    <scope>NUCLEOTIDE SEQUENCE [LARGE SCALE GENOMIC DNA]</scope>
    <source>
        <strain evidence="2">Chelidonia</strain>
        <tissue evidence="2">Blood</tissue>
    </source>
</reference>
<name>A0A3M0L7I3_HIRRU</name>
<feature type="region of interest" description="Disordered" evidence="1">
    <location>
        <begin position="1"/>
        <end position="33"/>
    </location>
</feature>